<evidence type="ECO:0000256" key="5">
    <source>
        <dbReference type="ARBA" id="ARBA00023136"/>
    </source>
</evidence>
<dbReference type="Pfam" id="PF00005">
    <property type="entry name" value="ABC_tran"/>
    <property type="match status" value="1"/>
</dbReference>
<dbReference type="EMBL" id="VSSQ01016921">
    <property type="protein sequence ID" value="MPM58726.1"/>
    <property type="molecule type" value="Genomic_DNA"/>
</dbReference>
<comment type="caution">
    <text evidence="7">The sequence shown here is derived from an EMBL/GenBank/DDBJ whole genome shotgun (WGS) entry which is preliminary data.</text>
</comment>
<dbReference type="InterPro" id="IPR051535">
    <property type="entry name" value="Siderophore_ABC-ATPase"/>
</dbReference>
<dbReference type="InterPro" id="IPR003439">
    <property type="entry name" value="ABC_transporter-like_ATP-bd"/>
</dbReference>
<comment type="subcellular location">
    <subcellularLocation>
        <location evidence="1">Cell membrane</location>
        <topology evidence="1">Peripheral membrane protein</topology>
    </subcellularLocation>
</comment>
<evidence type="ECO:0000256" key="1">
    <source>
        <dbReference type="ARBA" id="ARBA00004202"/>
    </source>
</evidence>
<accession>A0A645B0Z7</accession>
<reference evidence="7" key="1">
    <citation type="submission" date="2019-08" db="EMBL/GenBank/DDBJ databases">
        <authorList>
            <person name="Kucharzyk K."/>
            <person name="Murdoch R.W."/>
            <person name="Higgins S."/>
            <person name="Loffler F."/>
        </authorList>
    </citation>
    <scope>NUCLEOTIDE SEQUENCE</scope>
</reference>
<evidence type="ECO:0000259" key="6">
    <source>
        <dbReference type="Pfam" id="PF00005"/>
    </source>
</evidence>
<evidence type="ECO:0000256" key="4">
    <source>
        <dbReference type="ARBA" id="ARBA00023065"/>
    </source>
</evidence>
<dbReference type="GO" id="GO:0005524">
    <property type="term" value="F:ATP binding"/>
    <property type="evidence" value="ECO:0007669"/>
    <property type="project" value="UniProtKB-KW"/>
</dbReference>
<dbReference type="Gene3D" id="3.40.50.300">
    <property type="entry name" value="P-loop containing nucleotide triphosphate hydrolases"/>
    <property type="match status" value="1"/>
</dbReference>
<evidence type="ECO:0000313" key="7">
    <source>
        <dbReference type="EMBL" id="MPM58726.1"/>
    </source>
</evidence>
<evidence type="ECO:0000256" key="2">
    <source>
        <dbReference type="ARBA" id="ARBA00022448"/>
    </source>
</evidence>
<dbReference type="PANTHER" id="PTHR42771">
    <property type="entry name" value="IRON(3+)-HYDROXAMATE IMPORT ATP-BINDING PROTEIN FHUC"/>
    <property type="match status" value="1"/>
</dbReference>
<dbReference type="GO" id="GO:0006811">
    <property type="term" value="P:monoatomic ion transport"/>
    <property type="evidence" value="ECO:0007669"/>
    <property type="project" value="UniProtKB-KW"/>
</dbReference>
<dbReference type="InterPro" id="IPR027417">
    <property type="entry name" value="P-loop_NTPase"/>
</dbReference>
<protein>
    <submittedName>
        <fullName evidence="7">Ferric enterobactin transport ATP-binding protein FepC</fullName>
    </submittedName>
</protein>
<keyword evidence="2" id="KW-0813">Transport</keyword>
<feature type="domain" description="ABC transporter" evidence="6">
    <location>
        <begin position="2"/>
        <end position="42"/>
    </location>
</feature>
<gene>
    <name evidence="7" type="primary">fepC_8</name>
    <name evidence="7" type="ORF">SDC9_105559</name>
</gene>
<dbReference type="SUPFAM" id="SSF52540">
    <property type="entry name" value="P-loop containing nucleoside triphosphate hydrolases"/>
    <property type="match status" value="1"/>
</dbReference>
<proteinExistence type="predicted"/>
<name>A0A645B0Z7_9ZZZZ</name>
<dbReference type="GO" id="GO:0016887">
    <property type="term" value="F:ATP hydrolysis activity"/>
    <property type="evidence" value="ECO:0007669"/>
    <property type="project" value="InterPro"/>
</dbReference>
<keyword evidence="4" id="KW-0406">Ion transport</keyword>
<keyword evidence="7" id="KW-0067">ATP-binding</keyword>
<dbReference type="AlphaFoldDB" id="A0A645B0Z7"/>
<evidence type="ECO:0000256" key="3">
    <source>
        <dbReference type="ARBA" id="ARBA00022475"/>
    </source>
</evidence>
<sequence length="133" mass="15270">MGLEDLSGRDINHLSGGQRQKVFIARSLAQDPRFYIFDEPTNSLDLKNQLNMMKIMKDIVKEKKACLVVALHDLNLAMRYSDEVIILKDGFVFDNGPPEDVITVDTIEKVYGVRSKIFEENEGFFIHLYESID</sequence>
<keyword evidence="5" id="KW-0472">Membrane</keyword>
<organism evidence="7">
    <name type="scientific">bioreactor metagenome</name>
    <dbReference type="NCBI Taxonomy" id="1076179"/>
    <lineage>
        <taxon>unclassified sequences</taxon>
        <taxon>metagenomes</taxon>
        <taxon>ecological metagenomes</taxon>
    </lineage>
</organism>
<keyword evidence="3" id="KW-1003">Cell membrane</keyword>
<dbReference type="GO" id="GO:0005886">
    <property type="term" value="C:plasma membrane"/>
    <property type="evidence" value="ECO:0007669"/>
    <property type="project" value="UniProtKB-SubCell"/>
</dbReference>
<dbReference type="PANTHER" id="PTHR42771:SF2">
    <property type="entry name" value="IRON(3+)-HYDROXAMATE IMPORT ATP-BINDING PROTEIN FHUC"/>
    <property type="match status" value="1"/>
</dbReference>
<keyword evidence="7" id="KW-0547">Nucleotide-binding</keyword>